<evidence type="ECO:0000256" key="6">
    <source>
        <dbReference type="SAM" id="Phobius"/>
    </source>
</evidence>
<keyword evidence="3 6" id="KW-0812">Transmembrane</keyword>
<protein>
    <submittedName>
        <fullName evidence="8">Tight adherence protein B</fullName>
    </submittedName>
</protein>
<dbReference type="InterPro" id="IPR042094">
    <property type="entry name" value="T2SS_GspF_sf"/>
</dbReference>
<accession>A0A7W9JII1</accession>
<evidence type="ECO:0000313" key="8">
    <source>
        <dbReference type="EMBL" id="MBB5848540.1"/>
    </source>
</evidence>
<keyword evidence="5 6" id="KW-0472">Membrane</keyword>
<evidence type="ECO:0000313" key="9">
    <source>
        <dbReference type="Proteomes" id="UP000567246"/>
    </source>
</evidence>
<feature type="transmembrane region" description="Helical" evidence="6">
    <location>
        <begin position="76"/>
        <end position="96"/>
    </location>
</feature>
<comment type="subcellular location">
    <subcellularLocation>
        <location evidence="1">Cell membrane</location>
        <topology evidence="1">Multi-pass membrane protein</topology>
    </subcellularLocation>
</comment>
<dbReference type="AlphaFoldDB" id="A0A7W9JII1"/>
<feature type="transmembrane region" description="Helical" evidence="6">
    <location>
        <begin position="6"/>
        <end position="25"/>
    </location>
</feature>
<organism evidence="8 9">
    <name type="scientific">Micrococcus endophyticus</name>
    <dbReference type="NCBI Taxonomy" id="455343"/>
    <lineage>
        <taxon>Bacteria</taxon>
        <taxon>Bacillati</taxon>
        <taxon>Actinomycetota</taxon>
        <taxon>Actinomycetes</taxon>
        <taxon>Micrococcales</taxon>
        <taxon>Micrococcaceae</taxon>
        <taxon>Micrococcus</taxon>
    </lineage>
</organism>
<dbReference type="GO" id="GO:0005886">
    <property type="term" value="C:plasma membrane"/>
    <property type="evidence" value="ECO:0007669"/>
    <property type="project" value="UniProtKB-SubCell"/>
</dbReference>
<dbReference type="InterPro" id="IPR018076">
    <property type="entry name" value="T2SS_GspF_dom"/>
</dbReference>
<keyword evidence="4 6" id="KW-1133">Transmembrane helix</keyword>
<feature type="transmembrane region" description="Helical" evidence="6">
    <location>
        <begin position="219"/>
        <end position="239"/>
    </location>
</feature>
<name>A0A7W9JII1_9MICC</name>
<evidence type="ECO:0000256" key="4">
    <source>
        <dbReference type="ARBA" id="ARBA00022989"/>
    </source>
</evidence>
<dbReference type="Gene3D" id="1.20.81.30">
    <property type="entry name" value="Type II secretion system (T2SS), domain F"/>
    <property type="match status" value="1"/>
</dbReference>
<dbReference type="Pfam" id="PF00482">
    <property type="entry name" value="T2SSF"/>
    <property type="match status" value="1"/>
</dbReference>
<evidence type="ECO:0000256" key="5">
    <source>
        <dbReference type="ARBA" id="ARBA00023136"/>
    </source>
</evidence>
<keyword evidence="9" id="KW-1185">Reference proteome</keyword>
<feature type="domain" description="Type II secretion system protein GspF" evidence="7">
    <location>
        <begin position="116"/>
        <end position="237"/>
    </location>
</feature>
<keyword evidence="2" id="KW-1003">Cell membrane</keyword>
<comment type="caution">
    <text evidence="8">The sequence shown here is derived from an EMBL/GenBank/DDBJ whole genome shotgun (WGS) entry which is preliminary data.</text>
</comment>
<dbReference type="PANTHER" id="PTHR35007">
    <property type="entry name" value="INTEGRAL MEMBRANE PROTEIN-RELATED"/>
    <property type="match status" value="1"/>
</dbReference>
<dbReference type="EMBL" id="JACHMW010000001">
    <property type="protein sequence ID" value="MBB5848540.1"/>
    <property type="molecule type" value="Genomic_DNA"/>
</dbReference>
<evidence type="ECO:0000256" key="3">
    <source>
        <dbReference type="ARBA" id="ARBA00022692"/>
    </source>
</evidence>
<dbReference type="Proteomes" id="UP000567246">
    <property type="component" value="Unassembled WGS sequence"/>
</dbReference>
<gene>
    <name evidence="8" type="ORF">HDA33_001104</name>
</gene>
<proteinExistence type="predicted"/>
<dbReference type="PANTHER" id="PTHR35007:SF2">
    <property type="entry name" value="PILUS ASSEMBLE PROTEIN"/>
    <property type="match status" value="1"/>
</dbReference>
<evidence type="ECO:0000259" key="7">
    <source>
        <dbReference type="Pfam" id="PF00482"/>
    </source>
</evidence>
<evidence type="ECO:0000256" key="2">
    <source>
        <dbReference type="ARBA" id="ARBA00022475"/>
    </source>
</evidence>
<dbReference type="RefSeq" id="WP_158492107.1">
    <property type="nucleotide sequence ID" value="NZ_BAABAG010000001.1"/>
</dbReference>
<feature type="transmembrane region" description="Helical" evidence="6">
    <location>
        <begin position="46"/>
        <end position="70"/>
    </location>
</feature>
<evidence type="ECO:0000256" key="1">
    <source>
        <dbReference type="ARBA" id="ARBA00004651"/>
    </source>
</evidence>
<reference evidence="8 9" key="1">
    <citation type="submission" date="2020-08" db="EMBL/GenBank/DDBJ databases">
        <title>Sequencing the genomes of 1000 actinobacteria strains.</title>
        <authorList>
            <person name="Klenk H.-P."/>
        </authorList>
    </citation>
    <scope>NUCLEOTIDE SEQUENCE [LARGE SCALE GENOMIC DNA]</scope>
    <source>
        <strain evidence="8 9">DSM 17945</strain>
    </source>
</reference>
<sequence length="285" mass="30881">MAVLLGLLLGCGLFLLWWSLWSPPVQRPQTARPDSRLRVLIAQSGISRLSPAGVVSAMAVGGVVTGLLILAVTRTWTIAACFALFGAAVPWLLLSWQARRRTTALRELWPDAVDHARSAIRAGLTLPEALIQLGESGPEGLREPFRQFARDYRSGARFVDALDRLKARMADPVADRLVVSLRLTREVGGADIGRLLQTLSEFLRQDARTRAELEARQSWTVNAARLAVCAPWIVLLLLGTQPSAVAAYQSAAGGAVLLGGLVASVVCYRVMLRIGALPEEKRVFA</sequence>
<feature type="transmembrane region" description="Helical" evidence="6">
    <location>
        <begin position="251"/>
        <end position="272"/>
    </location>
</feature>